<accession>A0A8X7CG36</accession>
<comment type="caution">
    <text evidence="2">The sequence shown here is derived from an EMBL/GenBank/DDBJ whole genome shotgun (WGS) entry which is preliminary data.</text>
</comment>
<dbReference type="Proteomes" id="UP000886998">
    <property type="component" value="Unassembled WGS sequence"/>
</dbReference>
<protein>
    <submittedName>
        <fullName evidence="2">Uncharacterized protein</fullName>
    </submittedName>
</protein>
<dbReference type="EMBL" id="BMAV01015399">
    <property type="protein sequence ID" value="GFY64775.1"/>
    <property type="molecule type" value="Genomic_DNA"/>
</dbReference>
<reference evidence="2" key="1">
    <citation type="submission" date="2020-08" db="EMBL/GenBank/DDBJ databases">
        <title>Multicomponent nature underlies the extraordinary mechanical properties of spider dragline silk.</title>
        <authorList>
            <person name="Kono N."/>
            <person name="Nakamura H."/>
            <person name="Mori M."/>
            <person name="Yoshida Y."/>
            <person name="Ohtoshi R."/>
            <person name="Malay A.D."/>
            <person name="Moran D.A.P."/>
            <person name="Tomita M."/>
            <person name="Numata K."/>
            <person name="Arakawa K."/>
        </authorList>
    </citation>
    <scope>NUCLEOTIDE SEQUENCE</scope>
</reference>
<evidence type="ECO:0000313" key="3">
    <source>
        <dbReference type="Proteomes" id="UP000886998"/>
    </source>
</evidence>
<keyword evidence="1" id="KW-0472">Membrane</keyword>
<keyword evidence="1" id="KW-0812">Transmembrane</keyword>
<evidence type="ECO:0000256" key="1">
    <source>
        <dbReference type="SAM" id="Phobius"/>
    </source>
</evidence>
<gene>
    <name evidence="2" type="ORF">TNIN_248271</name>
</gene>
<keyword evidence="1" id="KW-1133">Transmembrane helix</keyword>
<keyword evidence="3" id="KW-1185">Reference proteome</keyword>
<organism evidence="2 3">
    <name type="scientific">Trichonephila inaurata madagascariensis</name>
    <dbReference type="NCBI Taxonomy" id="2747483"/>
    <lineage>
        <taxon>Eukaryota</taxon>
        <taxon>Metazoa</taxon>
        <taxon>Ecdysozoa</taxon>
        <taxon>Arthropoda</taxon>
        <taxon>Chelicerata</taxon>
        <taxon>Arachnida</taxon>
        <taxon>Araneae</taxon>
        <taxon>Araneomorphae</taxon>
        <taxon>Entelegynae</taxon>
        <taxon>Araneoidea</taxon>
        <taxon>Nephilidae</taxon>
        <taxon>Trichonephila</taxon>
        <taxon>Trichonephila inaurata</taxon>
    </lineage>
</organism>
<dbReference type="AlphaFoldDB" id="A0A8X7CG36"/>
<name>A0A8X7CG36_9ARAC</name>
<feature type="transmembrane region" description="Helical" evidence="1">
    <location>
        <begin position="65"/>
        <end position="83"/>
    </location>
</feature>
<proteinExistence type="predicted"/>
<sequence>MGNSLPRLNASAETPDSAMSPIYDFEVVVPVLMKPSASGQHPTSDQLNYGSYYRKLVRRTIKDTLYLYNWTHCICLTVLGLGIK</sequence>
<evidence type="ECO:0000313" key="2">
    <source>
        <dbReference type="EMBL" id="GFY64775.1"/>
    </source>
</evidence>